<dbReference type="Pfam" id="PF13456">
    <property type="entry name" value="RVT_3"/>
    <property type="match status" value="1"/>
</dbReference>
<dbReference type="InterPro" id="IPR044730">
    <property type="entry name" value="RNase_H-like_dom_plant"/>
</dbReference>
<dbReference type="Gene3D" id="3.30.420.10">
    <property type="entry name" value="Ribonuclease H-like superfamily/Ribonuclease H"/>
    <property type="match status" value="1"/>
</dbReference>
<dbReference type="CDD" id="cd06222">
    <property type="entry name" value="RNase_H_like"/>
    <property type="match status" value="1"/>
</dbReference>
<dbReference type="InterPro" id="IPR012337">
    <property type="entry name" value="RNaseH-like_sf"/>
</dbReference>
<gene>
    <name evidence="2" type="ORF">Goshw_011035</name>
</gene>
<dbReference type="InterPro" id="IPR036397">
    <property type="entry name" value="RNaseH_sf"/>
</dbReference>
<proteinExistence type="predicted"/>
<dbReference type="SUPFAM" id="SSF53098">
    <property type="entry name" value="Ribonuclease H-like"/>
    <property type="match status" value="1"/>
</dbReference>
<dbReference type="PANTHER" id="PTHR47074">
    <property type="entry name" value="BNAC02G40300D PROTEIN"/>
    <property type="match status" value="1"/>
</dbReference>
<dbReference type="PANTHER" id="PTHR47074:SF61">
    <property type="entry name" value="RNASE H TYPE-1 DOMAIN-CONTAINING PROTEIN"/>
    <property type="match status" value="1"/>
</dbReference>
<keyword evidence="3" id="KW-1185">Reference proteome</keyword>
<name>A0A7J9LMC7_GOSSC</name>
<dbReference type="GO" id="GO:0004523">
    <property type="term" value="F:RNA-DNA hybrid ribonuclease activity"/>
    <property type="evidence" value="ECO:0007669"/>
    <property type="project" value="InterPro"/>
</dbReference>
<feature type="domain" description="RNase H type-1" evidence="1">
    <location>
        <begin position="129"/>
        <end position="250"/>
    </location>
</feature>
<protein>
    <recommendedName>
        <fullName evidence="1">RNase H type-1 domain-containing protein</fullName>
    </recommendedName>
</protein>
<evidence type="ECO:0000313" key="2">
    <source>
        <dbReference type="EMBL" id="MBA0859807.1"/>
    </source>
</evidence>
<dbReference type="EMBL" id="JABFAF010000007">
    <property type="protein sequence ID" value="MBA0859807.1"/>
    <property type="molecule type" value="Genomic_DNA"/>
</dbReference>
<dbReference type="OrthoDB" id="999544at2759"/>
<dbReference type="InterPro" id="IPR002156">
    <property type="entry name" value="RNaseH_domain"/>
</dbReference>
<dbReference type="GO" id="GO:0003676">
    <property type="term" value="F:nucleic acid binding"/>
    <property type="evidence" value="ECO:0007669"/>
    <property type="project" value="InterPro"/>
</dbReference>
<dbReference type="InterPro" id="IPR052929">
    <property type="entry name" value="RNase_H-like_EbsB-rel"/>
</dbReference>
<organism evidence="2 3">
    <name type="scientific">Gossypium schwendimanii</name>
    <name type="common">Cotton</name>
    <dbReference type="NCBI Taxonomy" id="34291"/>
    <lineage>
        <taxon>Eukaryota</taxon>
        <taxon>Viridiplantae</taxon>
        <taxon>Streptophyta</taxon>
        <taxon>Embryophyta</taxon>
        <taxon>Tracheophyta</taxon>
        <taxon>Spermatophyta</taxon>
        <taxon>Magnoliopsida</taxon>
        <taxon>eudicotyledons</taxon>
        <taxon>Gunneridae</taxon>
        <taxon>Pentapetalae</taxon>
        <taxon>rosids</taxon>
        <taxon>malvids</taxon>
        <taxon>Malvales</taxon>
        <taxon>Malvaceae</taxon>
        <taxon>Malvoideae</taxon>
        <taxon>Gossypium</taxon>
    </lineage>
</organism>
<evidence type="ECO:0000313" key="3">
    <source>
        <dbReference type="Proteomes" id="UP000593576"/>
    </source>
</evidence>
<comment type="caution">
    <text evidence="2">The sequence shown here is derived from an EMBL/GenBank/DDBJ whole genome shotgun (WGS) entry which is preliminary data.</text>
</comment>
<feature type="non-terminal residue" evidence="2">
    <location>
        <position position="281"/>
    </location>
</feature>
<reference evidence="2 3" key="1">
    <citation type="journal article" date="2019" name="Genome Biol. Evol.">
        <title>Insights into the evolution of the New World diploid cottons (Gossypium, subgenus Houzingenia) based on genome sequencing.</title>
        <authorList>
            <person name="Grover C.E."/>
            <person name="Arick M.A. 2nd"/>
            <person name="Thrash A."/>
            <person name="Conover J.L."/>
            <person name="Sanders W.S."/>
            <person name="Peterson D.G."/>
            <person name="Frelichowski J.E."/>
            <person name="Scheffler J.A."/>
            <person name="Scheffler B.E."/>
            <person name="Wendel J.F."/>
        </authorList>
    </citation>
    <scope>NUCLEOTIDE SEQUENCE [LARGE SCALE GENOMIC DNA]</scope>
    <source>
        <strain evidence="2">1</strain>
        <tissue evidence="2">Leaf</tissue>
    </source>
</reference>
<dbReference type="AlphaFoldDB" id="A0A7J9LMC7"/>
<dbReference type="Proteomes" id="UP000593576">
    <property type="component" value="Unassembled WGS sequence"/>
</dbReference>
<accession>A0A7J9LMC7</accession>
<sequence>DFQVWSAEASGKYTVRSAYKLLQGIEEDPRAYTLQDDYKDFYKKLWLLDLPSKIKITMWKLSWNFLATRANMLLKKPTNTTACPRAQHHSVRLFVVHYGLSGETGMLESQVFITVNKWRKPPNRVVKINFDVAYDGRQNRSAVGIMARDREGTVVLSCSEVHHRIISAFATEALACRKALQIGIDMQWENIIIEGDSLSIIRKCKTKSPDKPLVSAYIHDIHQQLLNLKDCKFEHVPRSANGLTHILANETLKRNIGVYLVGSVPEGAEKQAESERARGPD</sequence>
<evidence type="ECO:0000259" key="1">
    <source>
        <dbReference type="Pfam" id="PF13456"/>
    </source>
</evidence>